<accession>D1W5H2</accession>
<dbReference type="InterPro" id="IPR019292">
    <property type="entry name" value="McrC"/>
</dbReference>
<gene>
    <name evidence="1" type="ORF">HMPREF0650_1470</name>
</gene>
<organism evidence="1 2">
    <name type="scientific">Hoylesella buccalis ATCC 35310</name>
    <dbReference type="NCBI Taxonomy" id="679190"/>
    <lineage>
        <taxon>Bacteria</taxon>
        <taxon>Pseudomonadati</taxon>
        <taxon>Bacteroidota</taxon>
        <taxon>Bacteroidia</taxon>
        <taxon>Bacteroidales</taxon>
        <taxon>Prevotellaceae</taxon>
        <taxon>Hoylesella</taxon>
    </lineage>
</organism>
<comment type="caution">
    <text evidence="1">The sequence shown here is derived from an EMBL/GenBank/DDBJ whole genome shotgun (WGS) entry which is preliminary data.</text>
</comment>
<dbReference type="PANTHER" id="PTHR38733:SF1">
    <property type="entry name" value="TYPE IV METHYL-DIRECTED RESTRICTION ENZYME ECOKMCRBC"/>
    <property type="match status" value="1"/>
</dbReference>
<protein>
    <recommendedName>
        <fullName evidence="3">5-methylcytosine-specific restriction enzyme subunit McrC</fullName>
    </recommendedName>
</protein>
<reference evidence="1 2" key="1">
    <citation type="submission" date="2009-12" db="EMBL/GenBank/DDBJ databases">
        <title>Genome Sequence of Prevotella buccalis ATCC 35310.</title>
        <authorList>
            <person name="Durkin A.S."/>
            <person name="Madupu R."/>
            <person name="Torralba M."/>
            <person name="Methe B."/>
            <person name="Sutton G."/>
            <person name="Strausberg R.L."/>
            <person name="Nelson K.E."/>
        </authorList>
    </citation>
    <scope>NUCLEOTIDE SEQUENCE [LARGE SCALE GENOMIC DNA]</scope>
    <source>
        <strain evidence="1 2">ATCC 35310</strain>
    </source>
</reference>
<name>D1W5H2_9BACT</name>
<evidence type="ECO:0000313" key="2">
    <source>
        <dbReference type="Proteomes" id="UP000005283"/>
    </source>
</evidence>
<sequence length="440" mass="50759">MRINLTDNNIGQSDAGTFLREDVAALFPIAGKTIAELCGENENLLMFPYSIETSDDMIGESSIMSILNTDDPDKVRITTGNVMGFIGVDNLQIKIKSRFDKGRDDYLLHYMLQKVLSFNLFDLSHNNEEEDVFDFIMFMFPYFLKAAMRQGVYREYQNFSHNDANLKGTIDIAQHIAKNVPFVGNIAYSTREYSHDNNMTELIRHTIEFMKTKRYGQSVLNVDHETIENVKAIVEHTPLYNKNERGCIINKNLRVKAHPYFTEYRPLQMLCLQILRMDEVKYGESNNDICGILFDGAWLWEEYVNTILRDYDFKHPENKLHKGGIYLFDDHSGIRYPDFYKDDMVLDAKYKLLGSYDKVSKVDSDDIHQVMAYMTALKVDQGGFVAPLNQKQLNIPTSHLKGSSATLSIYGIEISKTDTSYMDFCENMKEMECVFVESLH</sequence>
<dbReference type="PANTHER" id="PTHR38733">
    <property type="entry name" value="PROTEIN MCRC"/>
    <property type="match status" value="1"/>
</dbReference>
<dbReference type="Pfam" id="PF10117">
    <property type="entry name" value="McrBC"/>
    <property type="match status" value="1"/>
</dbReference>
<dbReference type="Proteomes" id="UP000005283">
    <property type="component" value="Unassembled WGS sequence"/>
</dbReference>
<dbReference type="STRING" id="679190.HMPREF0650_1470"/>
<dbReference type="RefSeq" id="WP_004349015.1">
    <property type="nucleotide sequence ID" value="NZ_ADEG01000046.1"/>
</dbReference>
<proteinExistence type="predicted"/>
<dbReference type="AlphaFoldDB" id="D1W5H2"/>
<keyword evidence="2" id="KW-1185">Reference proteome</keyword>
<evidence type="ECO:0008006" key="3">
    <source>
        <dbReference type="Google" id="ProtNLM"/>
    </source>
</evidence>
<dbReference type="EMBL" id="ADEG01000046">
    <property type="protein sequence ID" value="EFA92232.1"/>
    <property type="molecule type" value="Genomic_DNA"/>
</dbReference>
<evidence type="ECO:0000313" key="1">
    <source>
        <dbReference type="EMBL" id="EFA92232.1"/>
    </source>
</evidence>
<dbReference type="eggNOG" id="COG4268">
    <property type="taxonomic scope" value="Bacteria"/>
</dbReference>